<gene>
    <name evidence="2" type="ORF">ACA1_069780</name>
</gene>
<dbReference type="AlphaFoldDB" id="L8HF52"/>
<proteinExistence type="predicted"/>
<dbReference type="KEGG" id="acan:ACA1_069780"/>
<evidence type="ECO:0000313" key="2">
    <source>
        <dbReference type="EMBL" id="ELR23393.1"/>
    </source>
</evidence>
<dbReference type="STRING" id="1257118.L8HF52"/>
<sequence>MDNTTGKRKRAEKASDEEAEADVQEQEMATKRGKTEEQREEDRELQREEEAKEAEEDSIPRVASSSTSSSSDSDGADANQRWLLDVLEDEHLKSLAAKTVSDKHATLKEYEATFARISNRLLNEVALVINGQPHRLAEIEYYYEGGNHHDTFTHCDPLQQTTANWYFHKSGATYKGGSYKGLDITFGGQVGADGKRAFGGILIRAIEPLAGAAAAENENEDDDDDEAEEKKGPKKGKAKAKPKAAAKKGKAAASGSVDFIEGPSLVVDRVLNVCGADSIIKFVASNFPEHADSPPAHYVAGRQLYLAPISAVASSPSVKYETVAMPNRAVRASPRVGLTLKKVREDAETFIMKAYRYFIYPELMKKGKVYMICALYFDAGMDVAEVQRVSQTGKATIENYVRDFESGKSKKGDVSSFRNLNLNTAQLCQLYGAVSTLV</sequence>
<dbReference type="GeneID" id="14924367"/>
<name>L8HF52_ACACF</name>
<feature type="compositionally biased region" description="Basic and acidic residues" evidence="1">
    <location>
        <begin position="28"/>
        <end position="50"/>
    </location>
</feature>
<feature type="compositionally biased region" description="Basic residues" evidence="1">
    <location>
        <begin position="232"/>
        <end position="247"/>
    </location>
</feature>
<dbReference type="EMBL" id="KB007857">
    <property type="protein sequence ID" value="ELR23393.1"/>
    <property type="molecule type" value="Genomic_DNA"/>
</dbReference>
<dbReference type="VEuPathDB" id="AmoebaDB:ACA1_069780"/>
<keyword evidence="3" id="KW-1185">Reference proteome</keyword>
<dbReference type="RefSeq" id="XP_004352921.1">
    <property type="nucleotide sequence ID" value="XM_004352869.1"/>
</dbReference>
<feature type="region of interest" description="Disordered" evidence="1">
    <location>
        <begin position="1"/>
        <end position="77"/>
    </location>
</feature>
<dbReference type="OMA" id="KKGKHYM"/>
<feature type="compositionally biased region" description="Low complexity" evidence="1">
    <location>
        <begin position="63"/>
        <end position="77"/>
    </location>
</feature>
<organism evidence="2 3">
    <name type="scientific">Acanthamoeba castellanii (strain ATCC 30010 / Neff)</name>
    <dbReference type="NCBI Taxonomy" id="1257118"/>
    <lineage>
        <taxon>Eukaryota</taxon>
        <taxon>Amoebozoa</taxon>
        <taxon>Discosea</taxon>
        <taxon>Longamoebia</taxon>
        <taxon>Centramoebida</taxon>
        <taxon>Acanthamoebidae</taxon>
        <taxon>Acanthamoeba</taxon>
    </lineage>
</organism>
<dbReference type="OrthoDB" id="16851at2759"/>
<evidence type="ECO:0000313" key="3">
    <source>
        <dbReference type="Proteomes" id="UP000011083"/>
    </source>
</evidence>
<dbReference type="Proteomes" id="UP000011083">
    <property type="component" value="Unassembled WGS sequence"/>
</dbReference>
<evidence type="ECO:0000256" key="1">
    <source>
        <dbReference type="SAM" id="MobiDB-lite"/>
    </source>
</evidence>
<protein>
    <submittedName>
        <fullName evidence="2">Uncharacterized protein</fullName>
    </submittedName>
</protein>
<feature type="compositionally biased region" description="Acidic residues" evidence="1">
    <location>
        <begin position="15"/>
        <end position="25"/>
    </location>
</feature>
<accession>L8HF52</accession>
<feature type="region of interest" description="Disordered" evidence="1">
    <location>
        <begin position="213"/>
        <end position="247"/>
    </location>
</feature>
<reference evidence="2 3" key="1">
    <citation type="journal article" date="2013" name="Genome Biol.">
        <title>Genome of Acanthamoeba castellanii highlights extensive lateral gene transfer and early evolution of tyrosine kinase signaling.</title>
        <authorList>
            <person name="Clarke M."/>
            <person name="Lohan A.J."/>
            <person name="Liu B."/>
            <person name="Lagkouvardos I."/>
            <person name="Roy S."/>
            <person name="Zafar N."/>
            <person name="Bertelli C."/>
            <person name="Schilde C."/>
            <person name="Kianianmomeni A."/>
            <person name="Burglin T.R."/>
            <person name="Frech C."/>
            <person name="Turcotte B."/>
            <person name="Kopec K.O."/>
            <person name="Synnott J.M."/>
            <person name="Choo C."/>
            <person name="Paponov I."/>
            <person name="Finkler A."/>
            <person name="Soon Heng Tan C."/>
            <person name="Hutchins A.P."/>
            <person name="Weinmeier T."/>
            <person name="Rattei T."/>
            <person name="Chu J.S."/>
            <person name="Gimenez G."/>
            <person name="Irimia M."/>
            <person name="Rigden D.J."/>
            <person name="Fitzpatrick D.A."/>
            <person name="Lorenzo-Morales J."/>
            <person name="Bateman A."/>
            <person name="Chiu C.H."/>
            <person name="Tang P."/>
            <person name="Hegemann P."/>
            <person name="Fromm H."/>
            <person name="Raoult D."/>
            <person name="Greub G."/>
            <person name="Miranda-Saavedra D."/>
            <person name="Chen N."/>
            <person name="Nash P."/>
            <person name="Ginger M.L."/>
            <person name="Horn M."/>
            <person name="Schaap P."/>
            <person name="Caler L."/>
            <person name="Loftus B."/>
        </authorList>
    </citation>
    <scope>NUCLEOTIDE SEQUENCE [LARGE SCALE GENOMIC DNA]</scope>
    <source>
        <strain evidence="2 3">Neff</strain>
    </source>
</reference>
<feature type="compositionally biased region" description="Basic residues" evidence="1">
    <location>
        <begin position="1"/>
        <end position="11"/>
    </location>
</feature>
<feature type="compositionally biased region" description="Acidic residues" evidence="1">
    <location>
        <begin position="217"/>
        <end position="227"/>
    </location>
</feature>